<protein>
    <submittedName>
        <fullName evidence="2">Uncharacterized protein</fullName>
    </submittedName>
</protein>
<dbReference type="VEuPathDB" id="FungiDB:NECHADRAFT_105781"/>
<name>C7YVT7_FUSV7</name>
<feature type="chain" id="PRO_5002988587" evidence="1">
    <location>
        <begin position="19"/>
        <end position="172"/>
    </location>
</feature>
<keyword evidence="1" id="KW-0732">Signal</keyword>
<dbReference type="EMBL" id="GG698901">
    <property type="protein sequence ID" value="EEU43848.1"/>
    <property type="molecule type" value="Genomic_DNA"/>
</dbReference>
<evidence type="ECO:0000313" key="3">
    <source>
        <dbReference type="Proteomes" id="UP000005206"/>
    </source>
</evidence>
<dbReference type="RefSeq" id="XP_003049561.1">
    <property type="nucleotide sequence ID" value="XM_003049515.1"/>
</dbReference>
<gene>
    <name evidence="2" type="ORF">NECHADRAFT_105781</name>
</gene>
<reference evidence="2 3" key="1">
    <citation type="journal article" date="2009" name="PLoS Genet.">
        <title>The genome of Nectria haematococca: contribution of supernumerary chromosomes to gene expansion.</title>
        <authorList>
            <person name="Coleman J.J."/>
            <person name="Rounsley S.D."/>
            <person name="Rodriguez-Carres M."/>
            <person name="Kuo A."/>
            <person name="Wasmann C.C."/>
            <person name="Grimwood J."/>
            <person name="Schmutz J."/>
            <person name="Taga M."/>
            <person name="White G.J."/>
            <person name="Zhou S."/>
            <person name="Schwartz D.C."/>
            <person name="Freitag M."/>
            <person name="Ma L.J."/>
            <person name="Danchin E.G."/>
            <person name="Henrissat B."/>
            <person name="Coutinho P.M."/>
            <person name="Nelson D.R."/>
            <person name="Straney D."/>
            <person name="Napoli C.A."/>
            <person name="Barker B.M."/>
            <person name="Gribskov M."/>
            <person name="Rep M."/>
            <person name="Kroken S."/>
            <person name="Molnar I."/>
            <person name="Rensing C."/>
            <person name="Kennell J.C."/>
            <person name="Zamora J."/>
            <person name="Farman M.L."/>
            <person name="Selker E.U."/>
            <person name="Salamov A."/>
            <person name="Shapiro H."/>
            <person name="Pangilinan J."/>
            <person name="Lindquist E."/>
            <person name="Lamers C."/>
            <person name="Grigoriev I.V."/>
            <person name="Geiser D.M."/>
            <person name="Covert S.F."/>
            <person name="Temporini E."/>
            <person name="Vanetten H.D."/>
        </authorList>
    </citation>
    <scope>NUCLEOTIDE SEQUENCE [LARGE SCALE GENOMIC DNA]</scope>
    <source>
        <strain evidence="3">ATCC MYA-4622 / CBS 123669 / FGSC 9596 / NRRL 45880 / 77-13-4</strain>
    </source>
</reference>
<evidence type="ECO:0000256" key="1">
    <source>
        <dbReference type="SAM" id="SignalP"/>
    </source>
</evidence>
<keyword evidence="3" id="KW-1185">Reference proteome</keyword>
<sequence>MRFSLNFVLLGAASVTNALISPSQLIRGIDDLVHKTEDLIKPAGQLSISNAPQLILGSGPFFASPTIAVHDMFLTEGTFDGKDGDQIVASVKKLSNTFSDLLDAFLDKVNIFGEIPFVDAPFRLAIALTKRAFEDFTGNIINSLSGSQANDARSSVQGVDEKFTRTIIITED</sequence>
<dbReference type="GeneID" id="9677136"/>
<organism evidence="2 3">
    <name type="scientific">Fusarium vanettenii (strain ATCC MYA-4622 / CBS 123669 / FGSC 9596 / NRRL 45880 / 77-13-4)</name>
    <name type="common">Fusarium solani subsp. pisi</name>
    <dbReference type="NCBI Taxonomy" id="660122"/>
    <lineage>
        <taxon>Eukaryota</taxon>
        <taxon>Fungi</taxon>
        <taxon>Dikarya</taxon>
        <taxon>Ascomycota</taxon>
        <taxon>Pezizomycotina</taxon>
        <taxon>Sordariomycetes</taxon>
        <taxon>Hypocreomycetidae</taxon>
        <taxon>Hypocreales</taxon>
        <taxon>Nectriaceae</taxon>
        <taxon>Fusarium</taxon>
        <taxon>Fusarium solani species complex</taxon>
        <taxon>Fusarium vanettenii</taxon>
    </lineage>
</organism>
<dbReference type="HOGENOM" id="CLU_1555676_0_0_1"/>
<proteinExistence type="predicted"/>
<accession>C7YVT7</accession>
<dbReference type="InParanoid" id="C7YVT7"/>
<dbReference type="KEGG" id="nhe:NECHADRAFT_105781"/>
<dbReference type="OMA" id="ILGQGPW"/>
<dbReference type="OrthoDB" id="5089392at2759"/>
<feature type="signal peptide" evidence="1">
    <location>
        <begin position="1"/>
        <end position="18"/>
    </location>
</feature>
<evidence type="ECO:0000313" key="2">
    <source>
        <dbReference type="EMBL" id="EEU43848.1"/>
    </source>
</evidence>
<dbReference type="AlphaFoldDB" id="C7YVT7"/>
<dbReference type="Proteomes" id="UP000005206">
    <property type="component" value="Chromosome 1"/>
</dbReference>